<evidence type="ECO:0000256" key="3">
    <source>
        <dbReference type="ARBA" id="ARBA00022475"/>
    </source>
</evidence>
<dbReference type="PROSITE" id="PS51257">
    <property type="entry name" value="PROKAR_LIPOPROTEIN"/>
    <property type="match status" value="1"/>
</dbReference>
<keyword evidence="6" id="KW-0564">Palmitate</keyword>
<dbReference type="PANTHER" id="PTHR43649">
    <property type="entry name" value="ARABINOSE-BINDING PROTEIN-RELATED"/>
    <property type="match status" value="1"/>
</dbReference>
<evidence type="ECO:0000313" key="10">
    <source>
        <dbReference type="Proteomes" id="UP001501442"/>
    </source>
</evidence>
<sequence length="432" mass="45314">MRKPIIRAAGAICSLAFGLALAGCSGDGSDAGREHKMASITFWGWAPGYADAVKAFNGSHTDVQVEYQAVQPGTKGGYQKILSAVQAGNAPCLAQVGYETLPSFAAQGALQDVARYANPSKAEFQPATWKSVSLGDKVYGAPVDTGPMALFYNKKVFGKLGLKPPATWEEYKADAGRIHASNPHQFISSPFLDYDYAGLAWQAGAGWFGVDGDSWKVTLASAANRKVADYWQGLVRGGLISSAPMYDQSWFTGLGNGDIVTVVGAVWQAGVIKGGVKNGSGQWAVAPMPQWSAGADQVGNAGGSATAVLKGCKSPKAAWEFAHWMSTDRKAFGGLADKAGLFPAARSLLDLPQLTAGDPYFGGQKIYDVFAKAAPKVSTDWTWGPIMTKTAADLDDALGQAWAGKGTIGGALQTTQDKTVAELKKQGLSVSQ</sequence>
<feature type="signal peptide" evidence="8">
    <location>
        <begin position="1"/>
        <end position="22"/>
    </location>
</feature>
<dbReference type="CDD" id="cd13585">
    <property type="entry name" value="PBP2_TMBP_like"/>
    <property type="match status" value="1"/>
</dbReference>
<name>A0ABP8UVM8_9ACTN</name>
<evidence type="ECO:0000256" key="6">
    <source>
        <dbReference type="ARBA" id="ARBA00023139"/>
    </source>
</evidence>
<gene>
    <name evidence="9" type="ORF">GCM10023196_096000</name>
</gene>
<dbReference type="PROSITE" id="PS01037">
    <property type="entry name" value="SBP_BACTERIAL_1"/>
    <property type="match status" value="1"/>
</dbReference>
<evidence type="ECO:0000256" key="4">
    <source>
        <dbReference type="ARBA" id="ARBA00022729"/>
    </source>
</evidence>
<evidence type="ECO:0000256" key="8">
    <source>
        <dbReference type="SAM" id="SignalP"/>
    </source>
</evidence>
<dbReference type="RefSeq" id="WP_345441812.1">
    <property type="nucleotide sequence ID" value="NZ_BAABHK010000022.1"/>
</dbReference>
<feature type="chain" id="PRO_5046571292" evidence="8">
    <location>
        <begin position="23"/>
        <end position="432"/>
    </location>
</feature>
<keyword evidence="3" id="KW-1003">Cell membrane</keyword>
<dbReference type="InterPro" id="IPR050490">
    <property type="entry name" value="Bact_solute-bd_prot1"/>
</dbReference>
<dbReference type="EMBL" id="BAABHK010000022">
    <property type="protein sequence ID" value="GAA4638411.1"/>
    <property type="molecule type" value="Genomic_DNA"/>
</dbReference>
<keyword evidence="10" id="KW-1185">Reference proteome</keyword>
<evidence type="ECO:0000256" key="5">
    <source>
        <dbReference type="ARBA" id="ARBA00023136"/>
    </source>
</evidence>
<keyword evidence="7" id="KW-0449">Lipoprotein</keyword>
<keyword evidence="2" id="KW-0813">Transport</keyword>
<protein>
    <submittedName>
        <fullName evidence="9">Extracellular solute-binding protein</fullName>
    </submittedName>
</protein>
<dbReference type="SUPFAM" id="SSF53850">
    <property type="entry name" value="Periplasmic binding protein-like II"/>
    <property type="match status" value="1"/>
</dbReference>
<dbReference type="Pfam" id="PF01547">
    <property type="entry name" value="SBP_bac_1"/>
    <property type="match status" value="1"/>
</dbReference>
<comment type="caution">
    <text evidence="9">The sequence shown here is derived from an EMBL/GenBank/DDBJ whole genome shotgun (WGS) entry which is preliminary data.</text>
</comment>
<dbReference type="PANTHER" id="PTHR43649:SF33">
    <property type="entry name" value="POLYGALACTURONAN_RHAMNOGALACTURONAN-BINDING PROTEIN YTCQ"/>
    <property type="match status" value="1"/>
</dbReference>
<keyword evidence="5" id="KW-0472">Membrane</keyword>
<organism evidence="9 10">
    <name type="scientific">Actinoallomurus vinaceus</name>
    <dbReference type="NCBI Taxonomy" id="1080074"/>
    <lineage>
        <taxon>Bacteria</taxon>
        <taxon>Bacillati</taxon>
        <taxon>Actinomycetota</taxon>
        <taxon>Actinomycetes</taxon>
        <taxon>Streptosporangiales</taxon>
        <taxon>Thermomonosporaceae</taxon>
        <taxon>Actinoallomurus</taxon>
    </lineage>
</organism>
<dbReference type="InterPro" id="IPR006059">
    <property type="entry name" value="SBP"/>
</dbReference>
<evidence type="ECO:0000256" key="2">
    <source>
        <dbReference type="ARBA" id="ARBA00022448"/>
    </source>
</evidence>
<reference evidence="10" key="1">
    <citation type="journal article" date="2019" name="Int. J. Syst. Evol. Microbiol.">
        <title>The Global Catalogue of Microorganisms (GCM) 10K type strain sequencing project: providing services to taxonomists for standard genome sequencing and annotation.</title>
        <authorList>
            <consortium name="The Broad Institute Genomics Platform"/>
            <consortium name="The Broad Institute Genome Sequencing Center for Infectious Disease"/>
            <person name="Wu L."/>
            <person name="Ma J."/>
        </authorList>
    </citation>
    <scope>NUCLEOTIDE SEQUENCE [LARGE SCALE GENOMIC DNA]</scope>
    <source>
        <strain evidence="10">JCM 17939</strain>
    </source>
</reference>
<dbReference type="InterPro" id="IPR006061">
    <property type="entry name" value="SBP_1_CS"/>
</dbReference>
<dbReference type="Proteomes" id="UP001501442">
    <property type="component" value="Unassembled WGS sequence"/>
</dbReference>
<evidence type="ECO:0000256" key="7">
    <source>
        <dbReference type="ARBA" id="ARBA00023288"/>
    </source>
</evidence>
<proteinExistence type="inferred from homology"/>
<evidence type="ECO:0000313" key="9">
    <source>
        <dbReference type="EMBL" id="GAA4638411.1"/>
    </source>
</evidence>
<comment type="similarity">
    <text evidence="1">Belongs to the bacterial solute-binding protein 1 family.</text>
</comment>
<dbReference type="Gene3D" id="3.40.190.10">
    <property type="entry name" value="Periplasmic binding protein-like II"/>
    <property type="match status" value="1"/>
</dbReference>
<accession>A0ABP8UVM8</accession>
<keyword evidence="4 8" id="KW-0732">Signal</keyword>
<evidence type="ECO:0000256" key="1">
    <source>
        <dbReference type="ARBA" id="ARBA00008520"/>
    </source>
</evidence>